<dbReference type="SUPFAM" id="SSF117281">
    <property type="entry name" value="Kelch motif"/>
    <property type="match status" value="1"/>
</dbReference>
<dbReference type="EMBL" id="CAJZBQ010000053">
    <property type="protein sequence ID" value="CAG9332044.1"/>
    <property type="molecule type" value="Genomic_DNA"/>
</dbReference>
<evidence type="ECO:0000313" key="2">
    <source>
        <dbReference type="Proteomes" id="UP001162131"/>
    </source>
</evidence>
<evidence type="ECO:0000313" key="1">
    <source>
        <dbReference type="EMBL" id="CAG9332044.1"/>
    </source>
</evidence>
<accession>A0AAU9JXN7</accession>
<sequence>MGCFYLGCSNKIDCWCTCSSKVLPICFSHLLCHLNETSSNHHLAYYKEENFMKTQRENFEEINSKIEWICSQKSTLINKAKSDIMQIANTLNYNLSHLDHLKSQYLESLNLLNLEKECISFENEKNYNFSPYNFHPLLNSSKNDNINLQDLKIDHHQAKNILLNSYKSITKIKNRMGIQKHMEFSLCILPNNVLFAFRNHSYTLYPKIAFIMHNSKNIEIVRKGMHSKDSGISYLDGCIYLIGRGHRVKSYCEKYDLQTQRWKFLAPNKLQTSGCYDLNCTVFRNKILYTGSIEQAFIYDPILDNHTNILRFKYKWQNYFNSKVIFTIIDRAYIAISQGWVFESNVEDPFNWSIFMKKCELPKNQTPVLVLSTGAHSSMIYEDRSIYEFDLNRKAIEKIIISKKIDA</sequence>
<dbReference type="AlphaFoldDB" id="A0AAU9JXN7"/>
<comment type="caution">
    <text evidence="1">The sequence shown here is derived from an EMBL/GenBank/DDBJ whole genome shotgun (WGS) entry which is preliminary data.</text>
</comment>
<dbReference type="InterPro" id="IPR015915">
    <property type="entry name" value="Kelch-typ_b-propeller"/>
</dbReference>
<gene>
    <name evidence="1" type="ORF">BSTOLATCC_MIC54098</name>
</gene>
<name>A0AAU9JXN7_9CILI</name>
<proteinExistence type="predicted"/>
<organism evidence="1 2">
    <name type="scientific">Blepharisma stoltei</name>
    <dbReference type="NCBI Taxonomy" id="1481888"/>
    <lineage>
        <taxon>Eukaryota</taxon>
        <taxon>Sar</taxon>
        <taxon>Alveolata</taxon>
        <taxon>Ciliophora</taxon>
        <taxon>Postciliodesmatophora</taxon>
        <taxon>Heterotrichea</taxon>
        <taxon>Heterotrichida</taxon>
        <taxon>Blepharismidae</taxon>
        <taxon>Blepharisma</taxon>
    </lineage>
</organism>
<protein>
    <submittedName>
        <fullName evidence="1">Uncharacterized protein</fullName>
    </submittedName>
</protein>
<reference evidence="1" key="1">
    <citation type="submission" date="2021-09" db="EMBL/GenBank/DDBJ databases">
        <authorList>
            <consortium name="AG Swart"/>
            <person name="Singh M."/>
            <person name="Singh A."/>
            <person name="Seah K."/>
            <person name="Emmerich C."/>
        </authorList>
    </citation>
    <scope>NUCLEOTIDE SEQUENCE</scope>
    <source>
        <strain evidence="1">ATCC30299</strain>
    </source>
</reference>
<dbReference type="Gene3D" id="2.120.10.80">
    <property type="entry name" value="Kelch-type beta propeller"/>
    <property type="match status" value="1"/>
</dbReference>
<keyword evidence="2" id="KW-1185">Reference proteome</keyword>
<dbReference type="Proteomes" id="UP001162131">
    <property type="component" value="Unassembled WGS sequence"/>
</dbReference>